<feature type="transmembrane region" description="Helical" evidence="1">
    <location>
        <begin position="87"/>
        <end position="108"/>
    </location>
</feature>
<accession>A0A0N4VDW0</accession>
<evidence type="ECO:0000313" key="4">
    <source>
        <dbReference type="WBParaSite" id="EVEC_0000882001-mRNA-1"/>
    </source>
</evidence>
<evidence type="ECO:0000313" key="3">
    <source>
        <dbReference type="Proteomes" id="UP000274131"/>
    </source>
</evidence>
<dbReference type="Proteomes" id="UP000274131">
    <property type="component" value="Unassembled WGS sequence"/>
</dbReference>
<dbReference type="EMBL" id="UXUI01009354">
    <property type="protein sequence ID" value="VDD93539.1"/>
    <property type="molecule type" value="Genomic_DNA"/>
</dbReference>
<organism evidence="4">
    <name type="scientific">Enterobius vermicularis</name>
    <name type="common">Human pinworm</name>
    <dbReference type="NCBI Taxonomy" id="51028"/>
    <lineage>
        <taxon>Eukaryota</taxon>
        <taxon>Metazoa</taxon>
        <taxon>Ecdysozoa</taxon>
        <taxon>Nematoda</taxon>
        <taxon>Chromadorea</taxon>
        <taxon>Rhabditida</taxon>
        <taxon>Spirurina</taxon>
        <taxon>Oxyuridomorpha</taxon>
        <taxon>Oxyuroidea</taxon>
        <taxon>Oxyuridae</taxon>
        <taxon>Enterobius</taxon>
    </lineage>
</organism>
<dbReference type="PANTHER" id="PTHR34851:SF2">
    <property type="entry name" value="PROTEIN CBG16728"/>
    <property type="match status" value="1"/>
</dbReference>
<dbReference type="InterPro" id="IPR056709">
    <property type="entry name" value="DUF7807"/>
</dbReference>
<keyword evidence="3" id="KW-1185">Reference proteome</keyword>
<keyword evidence="1" id="KW-1133">Transmembrane helix</keyword>
<feature type="transmembrane region" description="Helical" evidence="1">
    <location>
        <begin position="21"/>
        <end position="43"/>
    </location>
</feature>
<evidence type="ECO:0000256" key="1">
    <source>
        <dbReference type="SAM" id="Phobius"/>
    </source>
</evidence>
<feature type="transmembrane region" description="Helical" evidence="1">
    <location>
        <begin position="143"/>
        <end position="167"/>
    </location>
</feature>
<gene>
    <name evidence="2" type="ORF">EVEC_LOCUS8290</name>
</gene>
<dbReference type="WBParaSite" id="EVEC_0000882001-mRNA-1">
    <property type="protein sequence ID" value="EVEC_0000882001-mRNA-1"/>
    <property type="gene ID" value="EVEC_0000882001"/>
</dbReference>
<feature type="transmembrane region" description="Helical" evidence="1">
    <location>
        <begin position="179"/>
        <end position="195"/>
    </location>
</feature>
<keyword evidence="1" id="KW-0472">Membrane</keyword>
<protein>
    <submittedName>
        <fullName evidence="4">MARVEL domain-containing protein</fullName>
    </submittedName>
</protein>
<dbReference type="Pfam" id="PF25093">
    <property type="entry name" value="DUF7807"/>
    <property type="match status" value="1"/>
</dbReference>
<proteinExistence type="predicted"/>
<name>A0A0N4VDW0_ENTVE</name>
<reference evidence="4" key="1">
    <citation type="submission" date="2017-02" db="UniProtKB">
        <authorList>
            <consortium name="WormBaseParasite"/>
        </authorList>
    </citation>
    <scope>IDENTIFICATION</scope>
</reference>
<feature type="transmembrane region" description="Helical" evidence="1">
    <location>
        <begin position="55"/>
        <end position="75"/>
    </location>
</feature>
<dbReference type="PANTHER" id="PTHR34851">
    <property type="entry name" value="PROTEIN CBG05235-RELATED"/>
    <property type="match status" value="1"/>
</dbReference>
<keyword evidence="1" id="KW-0812">Transmembrane</keyword>
<reference evidence="2 3" key="2">
    <citation type="submission" date="2018-10" db="EMBL/GenBank/DDBJ databases">
        <authorList>
            <consortium name="Pathogen Informatics"/>
        </authorList>
    </citation>
    <scope>NUCLEOTIDE SEQUENCE [LARGE SCALE GENOMIC DNA]</scope>
</reference>
<dbReference type="AlphaFoldDB" id="A0A0N4VDW0"/>
<sequence>MLLLIKGTCLLERKKEIYIILFQKGAYIIAFISAFFVLANFVLKAAGISDIGWNWELLFLFVDLVAVACLVGGLWTERPALLQPFVVLSIVTISFLILLTLFFASAVYDSHSYAGEYVEMQLGDRNQQAAELLSVQQKNGNSFGVSLSVAAVIHIWFLIVVVQCAQYLRDMRPFKVSKYRLLIFVLFFSLFCLIGY</sequence>
<dbReference type="OrthoDB" id="5833548at2759"/>
<evidence type="ECO:0000313" key="2">
    <source>
        <dbReference type="EMBL" id="VDD93539.1"/>
    </source>
</evidence>